<evidence type="ECO:0000313" key="2">
    <source>
        <dbReference type="EMBL" id="AGH43948.1"/>
    </source>
</evidence>
<feature type="transmembrane region" description="Helical" evidence="1">
    <location>
        <begin position="20"/>
        <end position="36"/>
    </location>
</feature>
<feature type="transmembrane region" description="Helical" evidence="1">
    <location>
        <begin position="42"/>
        <end position="60"/>
    </location>
</feature>
<keyword evidence="1" id="KW-1133">Transmembrane helix</keyword>
<proteinExistence type="predicted"/>
<gene>
    <name evidence="2" type="ORF">C427_1839</name>
</gene>
<evidence type="ECO:0000256" key="1">
    <source>
        <dbReference type="SAM" id="Phobius"/>
    </source>
</evidence>
<keyword evidence="1" id="KW-0472">Membrane</keyword>
<name>M4RMW2_9ALTE</name>
<protein>
    <submittedName>
        <fullName evidence="2">Uncharacterized protein</fullName>
    </submittedName>
</protein>
<dbReference type="STRING" id="1129794.C427_1839"/>
<keyword evidence="1" id="KW-0812">Transmembrane</keyword>
<evidence type="ECO:0000313" key="3">
    <source>
        <dbReference type="Proteomes" id="UP000011864"/>
    </source>
</evidence>
<keyword evidence="3" id="KW-1185">Reference proteome</keyword>
<dbReference type="HOGENOM" id="CLU_2684503_0_0_6"/>
<dbReference type="Proteomes" id="UP000011864">
    <property type="component" value="Chromosome"/>
</dbReference>
<dbReference type="AlphaFoldDB" id="M4RMW2"/>
<dbReference type="PATRIC" id="fig|1129794.4.peg.1821"/>
<dbReference type="EMBL" id="CP003837">
    <property type="protein sequence ID" value="AGH43948.1"/>
    <property type="molecule type" value="Genomic_DNA"/>
</dbReference>
<reference evidence="2 3" key="1">
    <citation type="journal article" date="2013" name="Genome Announc.">
        <title>Complete Genome Sequence of Glaciecola psychrophila Strain 170T.</title>
        <authorList>
            <person name="Yin J."/>
            <person name="Chen J."/>
            <person name="Liu G."/>
            <person name="Yu Y."/>
            <person name="Song L."/>
            <person name="Wang X."/>
            <person name="Qu X."/>
        </authorList>
    </citation>
    <scope>NUCLEOTIDE SEQUENCE [LARGE SCALE GENOMIC DNA]</scope>
    <source>
        <strain evidence="2 3">170</strain>
    </source>
</reference>
<accession>M4RMW2</accession>
<sequence>MSYFLQSTCKRHVSLLDKKIASISLYFKAACIAFYIGQWTDFYIAGALINGYIFVSALCSRLHPTLLGNRTTFG</sequence>
<organism evidence="2 3">
    <name type="scientific">Paraglaciecola psychrophila 170</name>
    <dbReference type="NCBI Taxonomy" id="1129794"/>
    <lineage>
        <taxon>Bacteria</taxon>
        <taxon>Pseudomonadati</taxon>
        <taxon>Pseudomonadota</taxon>
        <taxon>Gammaproteobacteria</taxon>
        <taxon>Alteromonadales</taxon>
        <taxon>Alteromonadaceae</taxon>
        <taxon>Paraglaciecola</taxon>
    </lineage>
</organism>
<dbReference type="KEGG" id="gps:C427_1839"/>